<sequence length="79" mass="9369">MTLCRVSHIQLQMLIKLDMASGIMGMLCSQLNFNDVAYGEHKYSRSWQRKSEQRIRIPHFHVIEDKLSRSSPERNFVFQ</sequence>
<proteinExistence type="predicted"/>
<protein>
    <submittedName>
        <fullName evidence="1">Uncharacterized protein</fullName>
    </submittedName>
</protein>
<dbReference type="AlphaFoldDB" id="A0A314Y2D4"/>
<evidence type="ECO:0000313" key="1">
    <source>
        <dbReference type="EMBL" id="PQP99028.1"/>
    </source>
</evidence>
<keyword evidence="2" id="KW-1185">Reference proteome</keyword>
<comment type="caution">
    <text evidence="1">The sequence shown here is derived from an EMBL/GenBank/DDBJ whole genome shotgun (WGS) entry which is preliminary data.</text>
</comment>
<reference evidence="1 2" key="1">
    <citation type="submission" date="2018-02" db="EMBL/GenBank/DDBJ databases">
        <title>Draft genome of wild Prunus yedoensis var. nudiflora.</title>
        <authorList>
            <person name="Baek S."/>
            <person name="Kim J.-H."/>
            <person name="Choi K."/>
            <person name="Kim G.-B."/>
            <person name="Cho A."/>
            <person name="Jang H."/>
            <person name="Shin C.-H."/>
            <person name="Yu H.-J."/>
            <person name="Mun J.-H."/>
        </authorList>
    </citation>
    <scope>NUCLEOTIDE SEQUENCE [LARGE SCALE GENOMIC DNA]</scope>
    <source>
        <strain evidence="2">cv. Jeju island</strain>
        <tissue evidence="1">Leaf</tissue>
    </source>
</reference>
<name>A0A314Y2D4_PRUYE</name>
<accession>A0A314Y2D4</accession>
<dbReference type="EMBL" id="PJQY01001848">
    <property type="protein sequence ID" value="PQP99028.1"/>
    <property type="molecule type" value="Genomic_DNA"/>
</dbReference>
<organism evidence="1 2">
    <name type="scientific">Prunus yedoensis var. nudiflora</name>
    <dbReference type="NCBI Taxonomy" id="2094558"/>
    <lineage>
        <taxon>Eukaryota</taxon>
        <taxon>Viridiplantae</taxon>
        <taxon>Streptophyta</taxon>
        <taxon>Embryophyta</taxon>
        <taxon>Tracheophyta</taxon>
        <taxon>Spermatophyta</taxon>
        <taxon>Magnoliopsida</taxon>
        <taxon>eudicotyledons</taxon>
        <taxon>Gunneridae</taxon>
        <taxon>Pentapetalae</taxon>
        <taxon>rosids</taxon>
        <taxon>fabids</taxon>
        <taxon>Rosales</taxon>
        <taxon>Rosaceae</taxon>
        <taxon>Amygdaloideae</taxon>
        <taxon>Amygdaleae</taxon>
        <taxon>Prunus</taxon>
    </lineage>
</organism>
<gene>
    <name evidence="1" type="ORF">Pyn_21579</name>
</gene>
<evidence type="ECO:0000313" key="2">
    <source>
        <dbReference type="Proteomes" id="UP000250321"/>
    </source>
</evidence>
<dbReference type="Proteomes" id="UP000250321">
    <property type="component" value="Unassembled WGS sequence"/>
</dbReference>